<organism evidence="2 3">
    <name type="scientific">Cercophora samala</name>
    <dbReference type="NCBI Taxonomy" id="330535"/>
    <lineage>
        <taxon>Eukaryota</taxon>
        <taxon>Fungi</taxon>
        <taxon>Dikarya</taxon>
        <taxon>Ascomycota</taxon>
        <taxon>Pezizomycotina</taxon>
        <taxon>Sordariomycetes</taxon>
        <taxon>Sordariomycetidae</taxon>
        <taxon>Sordariales</taxon>
        <taxon>Lasiosphaeriaceae</taxon>
        <taxon>Cercophora</taxon>
    </lineage>
</organism>
<evidence type="ECO:0000313" key="3">
    <source>
        <dbReference type="Proteomes" id="UP001174997"/>
    </source>
</evidence>
<sequence length="418" mass="45078">MASTLRYAGPYAIEQLADSEREAWAADGPVEELPPVMVPVMETRTRRRVADERHGPNRPHHQPRSTNIDTPGEREEQPMADDPLPTYTPYAQNVPNDTAADHMDEDSDNGSPEPEYPTILSPPPPYHAAAQRDPPTYSVAIPSVQSIRRQELQQQWVSYAEGKRFEHRRNYVSWKRARSTTGSNSASDISSATLDGTPSTSPSSPVALATVPTAPIVAPPAPPTPAATPLTTRQRAKRALTQFPAKLGCSLAKVIMLDKMASWAAKTRHWKKTKRDYVKEVSGERSLFVGAVKRVPDGQPGPASASASVSPRSSTPVVQIVPLRADSVMSVVVPNEGSGSEGARRHESGSDSPGSRPGTATGLVRTSSLLKRVGSLTKGKKSTDGEGDFPIPELGRRPSRRRPLDNLELVGAHGNVVA</sequence>
<feature type="compositionally biased region" description="Polar residues" evidence="1">
    <location>
        <begin position="179"/>
        <end position="204"/>
    </location>
</feature>
<comment type="caution">
    <text evidence="2">The sequence shown here is derived from an EMBL/GenBank/DDBJ whole genome shotgun (WGS) entry which is preliminary data.</text>
</comment>
<name>A0AA39ZHL7_9PEZI</name>
<feature type="region of interest" description="Disordered" evidence="1">
    <location>
        <begin position="175"/>
        <end position="205"/>
    </location>
</feature>
<dbReference type="Proteomes" id="UP001174997">
    <property type="component" value="Unassembled WGS sequence"/>
</dbReference>
<evidence type="ECO:0000313" key="2">
    <source>
        <dbReference type="EMBL" id="KAK0671180.1"/>
    </source>
</evidence>
<feature type="compositionally biased region" description="Low complexity" evidence="1">
    <location>
        <begin position="31"/>
        <end position="42"/>
    </location>
</feature>
<dbReference type="AlphaFoldDB" id="A0AA39ZHL7"/>
<dbReference type="EMBL" id="JAULSY010000023">
    <property type="protein sequence ID" value="KAK0671180.1"/>
    <property type="molecule type" value="Genomic_DNA"/>
</dbReference>
<feature type="compositionally biased region" description="Low complexity" evidence="1">
    <location>
        <begin position="302"/>
        <end position="316"/>
    </location>
</feature>
<feature type="region of interest" description="Disordered" evidence="1">
    <location>
        <begin position="292"/>
        <end position="316"/>
    </location>
</feature>
<gene>
    <name evidence="2" type="ORF">QBC41DRAFT_219843</name>
</gene>
<feature type="region of interest" description="Disordered" evidence="1">
    <location>
        <begin position="26"/>
        <end position="132"/>
    </location>
</feature>
<protein>
    <submittedName>
        <fullName evidence="2">Uncharacterized protein</fullName>
    </submittedName>
</protein>
<proteinExistence type="predicted"/>
<reference evidence="2" key="1">
    <citation type="submission" date="2023-06" db="EMBL/GenBank/DDBJ databases">
        <title>Genome-scale phylogeny and comparative genomics of the fungal order Sordariales.</title>
        <authorList>
            <consortium name="Lawrence Berkeley National Laboratory"/>
            <person name="Hensen N."/>
            <person name="Bonometti L."/>
            <person name="Westerberg I."/>
            <person name="Brannstrom I.O."/>
            <person name="Guillou S."/>
            <person name="Cros-Aarteil S."/>
            <person name="Calhoun S."/>
            <person name="Haridas S."/>
            <person name="Kuo A."/>
            <person name="Mondo S."/>
            <person name="Pangilinan J."/>
            <person name="Riley R."/>
            <person name="Labutti K."/>
            <person name="Andreopoulos B."/>
            <person name="Lipzen A."/>
            <person name="Chen C."/>
            <person name="Yanf M."/>
            <person name="Daum C."/>
            <person name="Ng V."/>
            <person name="Clum A."/>
            <person name="Steindorff A."/>
            <person name="Ohm R."/>
            <person name="Martin F."/>
            <person name="Silar P."/>
            <person name="Natvig D."/>
            <person name="Lalanne C."/>
            <person name="Gautier V."/>
            <person name="Ament-Velasquez S.L."/>
            <person name="Kruys A."/>
            <person name="Hutchinson M.I."/>
            <person name="Powell A.J."/>
            <person name="Barry K."/>
            <person name="Miller A.N."/>
            <person name="Grigoriev I.V."/>
            <person name="Debuchy R."/>
            <person name="Gladieux P."/>
            <person name="Thoren M.H."/>
            <person name="Johannesson H."/>
        </authorList>
    </citation>
    <scope>NUCLEOTIDE SEQUENCE</scope>
    <source>
        <strain evidence="2">CBS 307.81</strain>
    </source>
</reference>
<feature type="region of interest" description="Disordered" evidence="1">
    <location>
        <begin position="331"/>
        <end position="418"/>
    </location>
</feature>
<keyword evidence="3" id="KW-1185">Reference proteome</keyword>
<evidence type="ECO:0000256" key="1">
    <source>
        <dbReference type="SAM" id="MobiDB-lite"/>
    </source>
</evidence>
<accession>A0AA39ZHL7</accession>